<dbReference type="Proteomes" id="UP001161064">
    <property type="component" value="Unassembled WGS sequence"/>
</dbReference>
<evidence type="ECO:0008006" key="4">
    <source>
        <dbReference type="Google" id="ProtNLM"/>
    </source>
</evidence>
<organism evidence="2 3">
    <name type="scientific">Candidatus Phycosocius spiralis</name>
    <dbReference type="NCBI Taxonomy" id="2815099"/>
    <lineage>
        <taxon>Bacteria</taxon>
        <taxon>Pseudomonadati</taxon>
        <taxon>Pseudomonadota</taxon>
        <taxon>Alphaproteobacteria</taxon>
        <taxon>Caulobacterales</taxon>
        <taxon>Caulobacterales incertae sedis</taxon>
        <taxon>Candidatus Phycosocius</taxon>
    </lineage>
</organism>
<dbReference type="Pfam" id="PF04977">
    <property type="entry name" value="DivIC"/>
    <property type="match status" value="1"/>
</dbReference>
<name>A0ABQ4PYN9_9PROT</name>
<accession>A0ABQ4PYN9</accession>
<keyword evidence="3" id="KW-1185">Reference proteome</keyword>
<sequence length="114" mass="12911">MAFLKGIRISTYLFAGVLVYFAVHFFVGQQGVLSWHGYVKRADVLLEERDVLINRRRELERRLARYQPGRVDSDYVEERAIAQLGLAGPHDIMIRLSKPAIRSGATASVQTPNP</sequence>
<dbReference type="EMBL" id="BPFZ01000021">
    <property type="protein sequence ID" value="GIU68104.1"/>
    <property type="molecule type" value="Genomic_DNA"/>
</dbReference>
<dbReference type="InterPro" id="IPR007060">
    <property type="entry name" value="FtsL/DivIC"/>
</dbReference>
<feature type="transmembrane region" description="Helical" evidence="1">
    <location>
        <begin position="6"/>
        <end position="27"/>
    </location>
</feature>
<evidence type="ECO:0000256" key="1">
    <source>
        <dbReference type="SAM" id="Phobius"/>
    </source>
</evidence>
<dbReference type="RefSeq" id="WP_284361708.1">
    <property type="nucleotide sequence ID" value="NZ_BPFZ01000021.1"/>
</dbReference>
<keyword evidence="1" id="KW-0812">Transmembrane</keyword>
<comment type="caution">
    <text evidence="2">The sequence shown here is derived from an EMBL/GenBank/DDBJ whole genome shotgun (WGS) entry which is preliminary data.</text>
</comment>
<reference evidence="2" key="1">
    <citation type="submission" date="2021-05" db="EMBL/GenBank/DDBJ databases">
        <authorList>
            <person name="Tanabe Y."/>
        </authorList>
    </citation>
    <scope>NUCLEOTIDE SEQUENCE</scope>
    <source>
        <strain evidence="2">BOTRYCO-1</strain>
    </source>
</reference>
<protein>
    <recommendedName>
        <fullName evidence="4">Septum formation initiator</fullName>
    </recommendedName>
</protein>
<gene>
    <name evidence="2" type="ORF">PsB1_2258</name>
</gene>
<evidence type="ECO:0000313" key="3">
    <source>
        <dbReference type="Proteomes" id="UP001161064"/>
    </source>
</evidence>
<keyword evidence="1" id="KW-1133">Transmembrane helix</keyword>
<keyword evidence="1" id="KW-0472">Membrane</keyword>
<reference evidence="2" key="2">
    <citation type="journal article" date="2023" name="ISME Commun">
        <title>Characterization of a bloom-associated alphaproteobacterial lineage, 'Candidatus Phycosocius': insights into freshwater algal-bacterial interactions.</title>
        <authorList>
            <person name="Tanabe Y."/>
            <person name="Yamaguchi H."/>
            <person name="Yoshida M."/>
            <person name="Kai A."/>
            <person name="Okazaki Y."/>
        </authorList>
    </citation>
    <scope>NUCLEOTIDE SEQUENCE</scope>
    <source>
        <strain evidence="2">BOTRYCO-1</strain>
    </source>
</reference>
<proteinExistence type="predicted"/>
<evidence type="ECO:0000313" key="2">
    <source>
        <dbReference type="EMBL" id="GIU68104.1"/>
    </source>
</evidence>